<sequence length="580" mass="61682">MTTRDEHMSTDVNVGSITFTGLGSGTDFESMVTKLIEVESYHKKQMEAWKTEWETKIEALNEINTAMLNLKSTLETMDSMTEFLTKGVASSDSSVLTASADATAESGSHSIVVNQLAANAVITNANGLASKTTKVNTSTSAQTFAYSYKGNDYSVTVGAGATLEQMVSAINSDPANAGVRASIITDGSQYYLQMRGLDLGSNASLSFNASATTMSNAAFNDASDFSITQAARNAQVKVDGWPSASDAWIESNSNTLTDVVQGLTFNLKSLGSNPPAAVTISVETDYDSVKENIQSFVDNVNTVRSLVKTLTKFDENLEQGSVMTGNYAVQLVDSQLKQVTAEIGNGFLRYNAGPPATGDKISSLSQIGIMTDANEGSLTQGLLVIDAEILDDVLRQEPNAVAELFAATNIGGERVDTGNFSYYSGVTGVTKAGVYDVSYTVSGGVITGAVIDGKAANVDNEKGTITSMEGNSRGMVININDFPADSTGKGVVRLKQGKSGEMAAVLKDITNGETGALNILEDNYTDIIKSIDKKIDYEEQRLALMETNMRLKFSRLEALLGEYENLSTSMESQISQLSSS</sequence>
<dbReference type="AlphaFoldDB" id="T2GGE6"/>
<dbReference type="Pfam" id="PF02465">
    <property type="entry name" value="FliD_N"/>
    <property type="match status" value="1"/>
</dbReference>
<name>T2GGE6_MEGG1</name>
<dbReference type="EMBL" id="CP006585">
    <property type="protein sequence ID" value="AGW15087.1"/>
    <property type="molecule type" value="Genomic_DNA"/>
</dbReference>
<keyword evidence="9" id="KW-1185">Reference proteome</keyword>
<evidence type="ECO:0000256" key="1">
    <source>
        <dbReference type="ARBA" id="ARBA00009764"/>
    </source>
</evidence>
<dbReference type="GO" id="GO:0009421">
    <property type="term" value="C:bacterial-type flagellum filament cap"/>
    <property type="evidence" value="ECO:0007669"/>
    <property type="project" value="InterPro"/>
</dbReference>
<keyword evidence="5" id="KW-0964">Secreted</keyword>
<organism evidence="8 9">
    <name type="scientific">Megalodesulfovibrio gigas (strain ATCC 19364 / DSM 1382 / NCIMB 9332 / VKM B-1759)</name>
    <name type="common">Desulfovibrio gigas</name>
    <dbReference type="NCBI Taxonomy" id="1121448"/>
    <lineage>
        <taxon>Bacteria</taxon>
        <taxon>Pseudomonadati</taxon>
        <taxon>Thermodesulfobacteriota</taxon>
        <taxon>Desulfovibrionia</taxon>
        <taxon>Desulfovibrionales</taxon>
        <taxon>Desulfovibrionaceae</taxon>
        <taxon>Megalodesulfovibrio</taxon>
    </lineage>
</organism>
<proteinExistence type="inferred from homology"/>
<protein>
    <recommendedName>
        <fullName evidence="5">Flagellar hook-associated protein 2</fullName>
        <shortName evidence="5">HAP2</shortName>
    </recommendedName>
    <alternativeName>
        <fullName evidence="5">Flagellar cap protein</fullName>
    </alternativeName>
</protein>
<dbReference type="Proteomes" id="UP000016587">
    <property type="component" value="Chromosome"/>
</dbReference>
<dbReference type="KEGG" id="dgg:DGI_3404"/>
<dbReference type="HOGENOM" id="CLU_015182_1_0_7"/>
<feature type="domain" description="Flagellar hook-associated protein 2 C-terminal" evidence="7">
    <location>
        <begin position="231"/>
        <end position="563"/>
    </location>
</feature>
<dbReference type="Pfam" id="PF07195">
    <property type="entry name" value="FliD_C"/>
    <property type="match status" value="1"/>
</dbReference>
<dbReference type="InterPro" id="IPR010810">
    <property type="entry name" value="Flagellin_hook_IN_motif"/>
</dbReference>
<dbReference type="GO" id="GO:0005576">
    <property type="term" value="C:extracellular region"/>
    <property type="evidence" value="ECO:0007669"/>
    <property type="project" value="UniProtKB-SubCell"/>
</dbReference>
<feature type="domain" description="Flagellar hook-associated protein 2 N-terminal" evidence="6">
    <location>
        <begin position="24"/>
        <end position="119"/>
    </location>
</feature>
<gene>
    <name evidence="8" type="ORF">DGI_3404</name>
</gene>
<dbReference type="InterPro" id="IPR010809">
    <property type="entry name" value="FliD_C"/>
</dbReference>
<dbReference type="PANTHER" id="PTHR30288">
    <property type="entry name" value="FLAGELLAR CAP/ASSEMBLY PROTEIN FLID"/>
    <property type="match status" value="1"/>
</dbReference>
<keyword evidence="8" id="KW-0282">Flagellum</keyword>
<evidence type="ECO:0000256" key="4">
    <source>
        <dbReference type="ARBA" id="ARBA00023143"/>
    </source>
</evidence>
<dbReference type="PATRIC" id="fig|1121448.10.peg.3357"/>
<evidence type="ECO:0000256" key="5">
    <source>
        <dbReference type="RuleBase" id="RU362066"/>
    </source>
</evidence>
<dbReference type="PANTHER" id="PTHR30288:SF0">
    <property type="entry name" value="FLAGELLAR HOOK-ASSOCIATED PROTEIN 2"/>
    <property type="match status" value="1"/>
</dbReference>
<dbReference type="GO" id="GO:0071973">
    <property type="term" value="P:bacterial-type flagellum-dependent cell motility"/>
    <property type="evidence" value="ECO:0007669"/>
    <property type="project" value="TreeGrafter"/>
</dbReference>
<comment type="subcellular location">
    <subcellularLocation>
        <location evidence="5">Secreted</location>
    </subcellularLocation>
    <subcellularLocation>
        <location evidence="5">Bacterial flagellum</location>
    </subcellularLocation>
</comment>
<evidence type="ECO:0000313" key="8">
    <source>
        <dbReference type="EMBL" id="AGW15087.1"/>
    </source>
</evidence>
<keyword evidence="3" id="KW-0175">Coiled coil</keyword>
<reference evidence="8 9" key="1">
    <citation type="journal article" date="2013" name="J. Bacteriol.">
        <title>Roles of HynAB and Ech, the only two hydrogenases found in the model sulfate reducer Desulfovibrio gigas.</title>
        <authorList>
            <person name="Morais-Silva F.O."/>
            <person name="Santos C.I."/>
            <person name="Rodrigues R."/>
            <person name="Pereira I.A."/>
            <person name="Rodrigues-Pousada C."/>
        </authorList>
    </citation>
    <scope>NUCLEOTIDE SEQUENCE [LARGE SCALE GENOMIC DNA]</scope>
    <source>
        <strain evidence="9">ATCC 19364 / DSM 1382 / NCIMB 9332 / VKM B-1759</strain>
    </source>
</reference>
<reference evidence="9" key="2">
    <citation type="submission" date="2013-07" db="EMBL/GenBank/DDBJ databases">
        <authorList>
            <person name="Morais-Silva F.O."/>
            <person name="Rezende A.M."/>
            <person name="Pimentel C."/>
            <person name="Resende D.M."/>
            <person name="Santos C.I."/>
            <person name="Clemente C."/>
            <person name="de Oliveira L.M."/>
            <person name="da Silva S.M."/>
            <person name="Costa D.A."/>
            <person name="Varela-Raposo A."/>
            <person name="Horacio E.C.A."/>
            <person name="Matos M."/>
            <person name="Flores O."/>
            <person name="Ruiz J.C."/>
            <person name="Rodrigues-Pousada C."/>
        </authorList>
    </citation>
    <scope>NUCLEOTIDE SEQUENCE [LARGE SCALE GENOMIC DNA]</scope>
    <source>
        <strain evidence="9">ATCC 19364 / DSM 1382 / NCIMB 9332 / VKM B-1759</strain>
    </source>
</reference>
<dbReference type="eggNOG" id="COG1345">
    <property type="taxonomic scope" value="Bacteria"/>
</dbReference>
<dbReference type="InterPro" id="IPR040026">
    <property type="entry name" value="FliD"/>
</dbReference>
<evidence type="ECO:0000259" key="7">
    <source>
        <dbReference type="Pfam" id="PF07195"/>
    </source>
</evidence>
<dbReference type="InterPro" id="IPR003481">
    <property type="entry name" value="FliD_N"/>
</dbReference>
<comment type="similarity">
    <text evidence="1 5">Belongs to the FliD family.</text>
</comment>
<keyword evidence="8" id="KW-0969">Cilium</keyword>
<comment type="function">
    <text evidence="5">Required for morphogenesis and for the elongation of the flagellar filament by facilitating polymerization of the flagellin monomers at the tip of growing filament. Forms a capping structure, which prevents flagellin subunits (transported through the central channel of the flagellum) from leaking out without polymerization at the distal end.</text>
</comment>
<accession>T2GGE6</accession>
<keyword evidence="8" id="KW-0966">Cell projection</keyword>
<dbReference type="GO" id="GO:0009424">
    <property type="term" value="C:bacterial-type flagellum hook"/>
    <property type="evidence" value="ECO:0007669"/>
    <property type="project" value="UniProtKB-UniRule"/>
</dbReference>
<evidence type="ECO:0000256" key="2">
    <source>
        <dbReference type="ARBA" id="ARBA00011255"/>
    </source>
</evidence>
<dbReference type="Pfam" id="PF07196">
    <property type="entry name" value="Flagellin_IN"/>
    <property type="match status" value="1"/>
</dbReference>
<dbReference type="STRING" id="1121448.DGI_3404"/>
<evidence type="ECO:0000313" key="9">
    <source>
        <dbReference type="Proteomes" id="UP000016587"/>
    </source>
</evidence>
<evidence type="ECO:0000259" key="6">
    <source>
        <dbReference type="Pfam" id="PF02465"/>
    </source>
</evidence>
<evidence type="ECO:0000256" key="3">
    <source>
        <dbReference type="ARBA" id="ARBA00023054"/>
    </source>
</evidence>
<comment type="subunit">
    <text evidence="2 5">Homopentamer.</text>
</comment>
<keyword evidence="4 5" id="KW-0975">Bacterial flagellum</keyword>
<dbReference type="GO" id="GO:0007155">
    <property type="term" value="P:cell adhesion"/>
    <property type="evidence" value="ECO:0007669"/>
    <property type="project" value="InterPro"/>
</dbReference>